<dbReference type="EMBL" id="PSKQ01000023">
    <property type="protein sequence ID" value="MBE8722160.1"/>
    <property type="molecule type" value="Genomic_DNA"/>
</dbReference>
<gene>
    <name evidence="1" type="ORF">C4F40_15635</name>
</gene>
<proteinExistence type="predicted"/>
<reference evidence="1 2" key="1">
    <citation type="submission" date="2018-02" db="EMBL/GenBank/DDBJ databases">
        <title>Sphingobacterium KA21.</title>
        <authorList>
            <person name="Vasarhelyi B.M."/>
            <person name="Deshmukh S."/>
            <person name="Balint B."/>
            <person name="Kukolya J."/>
        </authorList>
    </citation>
    <scope>NUCLEOTIDE SEQUENCE [LARGE SCALE GENOMIC DNA]</scope>
    <source>
        <strain evidence="1 2">Ka21</strain>
    </source>
</reference>
<dbReference type="RefSeq" id="WP_196940079.1">
    <property type="nucleotide sequence ID" value="NZ_MU158690.1"/>
</dbReference>
<evidence type="ECO:0000313" key="1">
    <source>
        <dbReference type="EMBL" id="MBE8722160.1"/>
    </source>
</evidence>
<protein>
    <submittedName>
        <fullName evidence="1">Uncharacterized protein</fullName>
    </submittedName>
</protein>
<evidence type="ECO:0000313" key="2">
    <source>
        <dbReference type="Proteomes" id="UP000618319"/>
    </source>
</evidence>
<dbReference type="Proteomes" id="UP000618319">
    <property type="component" value="Unassembled WGS sequence"/>
</dbReference>
<accession>A0ABR9T9Y5</accession>
<sequence length="62" mass="7540">MRTQKYIIQTITIGLLLLWTPESIDKLINFHSFKYVILHQPLSYTMAWAAIWYHDDIHTRHR</sequence>
<name>A0ABR9T9Y5_9SPHI</name>
<keyword evidence="2" id="KW-1185">Reference proteome</keyword>
<organism evidence="1 2">
    <name type="scientific">Sphingobacterium pedocola</name>
    <dbReference type="NCBI Taxonomy" id="2082722"/>
    <lineage>
        <taxon>Bacteria</taxon>
        <taxon>Pseudomonadati</taxon>
        <taxon>Bacteroidota</taxon>
        <taxon>Sphingobacteriia</taxon>
        <taxon>Sphingobacteriales</taxon>
        <taxon>Sphingobacteriaceae</taxon>
        <taxon>Sphingobacterium</taxon>
    </lineage>
</organism>
<comment type="caution">
    <text evidence="1">The sequence shown here is derived from an EMBL/GenBank/DDBJ whole genome shotgun (WGS) entry which is preliminary data.</text>
</comment>